<dbReference type="InterPro" id="IPR005144">
    <property type="entry name" value="ATP-cone_dom"/>
</dbReference>
<evidence type="ECO:0000256" key="2">
    <source>
        <dbReference type="ARBA" id="ARBA00022840"/>
    </source>
</evidence>
<dbReference type="PROSITE" id="PS51161">
    <property type="entry name" value="ATP_CONE"/>
    <property type="match status" value="1"/>
</dbReference>
<dbReference type="AlphaFoldDB" id="A0A520MAD2"/>
<reference evidence="6 7" key="1">
    <citation type="submission" date="2019-02" db="EMBL/GenBank/DDBJ databases">
        <title>Prokaryotic population dynamics and viral predation in marine succession experiment using metagenomics: the confinement effect.</title>
        <authorList>
            <person name="Haro-Moreno J.M."/>
            <person name="Rodriguez-Valera F."/>
            <person name="Lopez-Perez M."/>
        </authorList>
    </citation>
    <scope>NUCLEOTIDE SEQUENCE [LARGE SCALE GENOMIC DNA]</scope>
    <source>
        <strain evidence="6">MED-G167</strain>
    </source>
</reference>
<evidence type="ECO:0000259" key="5">
    <source>
        <dbReference type="PROSITE" id="PS51161"/>
    </source>
</evidence>
<evidence type="ECO:0000256" key="1">
    <source>
        <dbReference type="ARBA" id="ARBA00022741"/>
    </source>
</evidence>
<protein>
    <recommendedName>
        <fullName evidence="5">ATP-cone domain-containing protein</fullName>
    </recommendedName>
</protein>
<name>A0A520MAD2_9GAMM</name>
<feature type="region of interest" description="Disordered" evidence="4">
    <location>
        <begin position="1"/>
        <end position="23"/>
    </location>
</feature>
<gene>
    <name evidence="6" type="ORF">EVB00_01475</name>
</gene>
<evidence type="ECO:0000313" key="6">
    <source>
        <dbReference type="EMBL" id="RZO18194.1"/>
    </source>
</evidence>
<evidence type="ECO:0000256" key="3">
    <source>
        <dbReference type="PROSITE-ProRule" id="PRU00492"/>
    </source>
</evidence>
<feature type="domain" description="ATP-cone" evidence="5">
    <location>
        <begin position="33"/>
        <end position="83"/>
    </location>
</feature>
<proteinExistence type="predicted"/>
<evidence type="ECO:0000313" key="7">
    <source>
        <dbReference type="Proteomes" id="UP000318359"/>
    </source>
</evidence>
<accession>A0A520MAD2</accession>
<feature type="compositionally biased region" description="Polar residues" evidence="4">
    <location>
        <begin position="13"/>
        <end position="22"/>
    </location>
</feature>
<comment type="caution">
    <text evidence="6">The sequence shown here is derived from an EMBL/GenBank/DDBJ whole genome shotgun (WGS) entry which is preliminary data.</text>
</comment>
<keyword evidence="1 3" id="KW-0547">Nucleotide-binding</keyword>
<dbReference type="GO" id="GO:0005524">
    <property type="term" value="F:ATP binding"/>
    <property type="evidence" value="ECO:0007669"/>
    <property type="project" value="UniProtKB-UniRule"/>
</dbReference>
<organism evidence="6 7">
    <name type="scientific">SAR86 cluster bacterium</name>
    <dbReference type="NCBI Taxonomy" id="2030880"/>
    <lineage>
        <taxon>Bacteria</taxon>
        <taxon>Pseudomonadati</taxon>
        <taxon>Pseudomonadota</taxon>
        <taxon>Gammaproteobacteria</taxon>
        <taxon>SAR86 cluster</taxon>
    </lineage>
</organism>
<dbReference type="Pfam" id="PF03477">
    <property type="entry name" value="ATP-cone"/>
    <property type="match status" value="1"/>
</dbReference>
<feature type="non-terminal residue" evidence="6">
    <location>
        <position position="83"/>
    </location>
</feature>
<dbReference type="Proteomes" id="UP000318359">
    <property type="component" value="Unassembled WGS sequence"/>
</dbReference>
<keyword evidence="2 3" id="KW-0067">ATP-binding</keyword>
<sequence>MSLNETATEERTNLQASQQKQANELAVNAPGKIRVIKRNAKIVSFEVDKIKVAITKAFLAIESGNAAASDRIHEKVNRIADDI</sequence>
<dbReference type="EMBL" id="SHBM01000014">
    <property type="protein sequence ID" value="RZO18194.1"/>
    <property type="molecule type" value="Genomic_DNA"/>
</dbReference>
<evidence type="ECO:0000256" key="4">
    <source>
        <dbReference type="SAM" id="MobiDB-lite"/>
    </source>
</evidence>